<dbReference type="Pfam" id="PF09676">
    <property type="entry name" value="TraV"/>
    <property type="match status" value="1"/>
</dbReference>
<keyword evidence="3" id="KW-0449">Lipoprotein</keyword>
<keyword evidence="4" id="KW-1185">Reference proteome</keyword>
<feature type="region of interest" description="Disordered" evidence="1">
    <location>
        <begin position="68"/>
        <end position="89"/>
    </location>
</feature>
<feature type="signal peptide" evidence="2">
    <location>
        <begin position="1"/>
        <end position="22"/>
    </location>
</feature>
<evidence type="ECO:0000256" key="1">
    <source>
        <dbReference type="SAM" id="MobiDB-lite"/>
    </source>
</evidence>
<dbReference type="Proteomes" id="UP001197028">
    <property type="component" value="Unassembled WGS sequence"/>
</dbReference>
<dbReference type="EMBL" id="JABELD010000051">
    <property type="protein sequence ID" value="MBU2738565.1"/>
    <property type="molecule type" value="Genomic_DNA"/>
</dbReference>
<dbReference type="NCBIfam" id="TIGR02747">
    <property type="entry name" value="TraV"/>
    <property type="match status" value="1"/>
</dbReference>
<accession>A0ABS5ZPM7</accession>
<dbReference type="InterPro" id="IPR014118">
    <property type="entry name" value="T4SS_TraV"/>
</dbReference>
<evidence type="ECO:0000313" key="4">
    <source>
        <dbReference type="Proteomes" id="UP001197028"/>
    </source>
</evidence>
<evidence type="ECO:0000256" key="2">
    <source>
        <dbReference type="SAM" id="SignalP"/>
    </source>
</evidence>
<reference evidence="3 4" key="1">
    <citation type="journal article" date="2021" name="ISME J.">
        <title>Genomic evolution of the class Acidithiobacillia: deep-branching Proteobacteria living in extreme acidic conditions.</title>
        <authorList>
            <person name="Moya-Beltran A."/>
            <person name="Beard S."/>
            <person name="Rojas-Villalobos C."/>
            <person name="Issotta F."/>
            <person name="Gallardo Y."/>
            <person name="Ulloa R."/>
            <person name="Giaveno A."/>
            <person name="Degli Esposti M."/>
            <person name="Johnson D.B."/>
            <person name="Quatrini R."/>
        </authorList>
    </citation>
    <scope>NUCLEOTIDE SEQUENCE [LARGE SCALE GENOMIC DNA]</scope>
    <source>
        <strain evidence="3 4">ATCC 19703</strain>
    </source>
</reference>
<evidence type="ECO:0000313" key="3">
    <source>
        <dbReference type="EMBL" id="MBU2738565.1"/>
    </source>
</evidence>
<dbReference type="PROSITE" id="PS51257">
    <property type="entry name" value="PROKAR_LIPOPROTEIN"/>
    <property type="match status" value="1"/>
</dbReference>
<keyword evidence="2" id="KW-0732">Signal</keyword>
<organism evidence="3 4">
    <name type="scientific">Acidithiobacillus concretivorus</name>
    <dbReference type="NCBI Taxonomy" id="3063952"/>
    <lineage>
        <taxon>Bacteria</taxon>
        <taxon>Pseudomonadati</taxon>
        <taxon>Pseudomonadota</taxon>
        <taxon>Acidithiobacillia</taxon>
        <taxon>Acidithiobacillales</taxon>
        <taxon>Acidithiobacillaceae</taxon>
        <taxon>Acidithiobacillus</taxon>
    </lineage>
</organism>
<protein>
    <submittedName>
        <fullName evidence="3">Type IV conjugative transfer system lipoprotein TraV</fullName>
    </submittedName>
</protein>
<name>A0ABS5ZPM7_9PROT</name>
<gene>
    <name evidence="3" type="primary">traV</name>
    <name evidence="3" type="ORF">HJG40_07115</name>
</gene>
<comment type="caution">
    <text evidence="3">The sequence shown here is derived from an EMBL/GenBank/DDBJ whole genome shotgun (WGS) entry which is preliminary data.</text>
</comment>
<feature type="chain" id="PRO_5045049727" evidence="2">
    <location>
        <begin position="23"/>
        <end position="166"/>
    </location>
</feature>
<proteinExistence type="predicted"/>
<sequence>MLLNRAWILLGVTAMLAGCAAAHPCIHGKGGVCLNARTMYGVTNHRDQVNPDKETLHEDALARKLLREPPSLADKTPNLHPESTMDSGSVVHTSNAGVPGGTPGSLLAPLQYPRPLITQPRVLRVWVAPYRGPEGNLHFPGMVYSILHPQSWNFQAGSARVPVPVD</sequence>